<dbReference type="EMBL" id="AATQ01000008">
    <property type="protein sequence ID" value="EAU47191.1"/>
    <property type="molecule type" value="Genomic_DNA"/>
</dbReference>
<reference evidence="3 4" key="1">
    <citation type="journal article" date="2010" name="J. Bacteriol.">
        <title>Genome sequences of Pelagibaca bermudensis HTCC2601T and Maritimibacter alkaliphilus HTCC2654T, the type strains of two marine Roseobacter genera.</title>
        <authorList>
            <person name="Thrash J.C."/>
            <person name="Cho J.C."/>
            <person name="Ferriera S."/>
            <person name="Johnson J."/>
            <person name="Vergin K.L."/>
            <person name="Giovannoni S.J."/>
        </authorList>
    </citation>
    <scope>NUCLEOTIDE SEQUENCE [LARGE SCALE GENOMIC DNA]</scope>
    <source>
        <strain evidence="4">DSM 26914 / JCM 13377 / KCTC 12554 / HTCC2601</strain>
    </source>
</reference>
<comment type="caution">
    <text evidence="3">The sequence shown here is derived from an EMBL/GenBank/DDBJ whole genome shotgun (WGS) entry which is preliminary data.</text>
</comment>
<dbReference type="AlphaFoldDB" id="Q0FSR2"/>
<gene>
    <name evidence="3" type="ORF">R2601_05693</name>
</gene>
<dbReference type="PANTHER" id="PTHR28047:SF5">
    <property type="entry name" value="PROTEIN DCG1"/>
    <property type="match status" value="1"/>
</dbReference>
<sequence length="396" mass="41649">MAKAATGTPVAEALSLVRMTEFADRPIAALSGGQQLRVAVARALVVGPDLLLLDEPFSALDRKLRETMPVELKSLLLDRGDFLYDSDVYDDDIPRMAGDHVLLPYAFDTNDMRFSPGGGFVQAADFSTYVTGAFDRLYAEGARAARMMSIGLHLRLIGRPGRIAGLEDVLAHIARHEDVWIAPRRDIAACWAAAHGGIALEMIADSLDGIDAVVIAAFGDPSLAGARELFDVPIVGMADAAVMPAAMLGERFSIVTFSPVMTRWYTDCVHDTGLAARFTGVRAPEAHGGNGANAAQDMRGDLIALARRAVAEDGADVVILGGAPLAGLAPEIDAEIPAIVIDPIAAAVAQAITLSSLSSLSSLKARFEGRACKPIAKASVGLSTALTHVIARETAQ</sequence>
<dbReference type="HOGENOM" id="CLU_696078_0_0_5"/>
<keyword evidence="4" id="KW-1185">Reference proteome</keyword>
<dbReference type="PANTHER" id="PTHR28047">
    <property type="entry name" value="PROTEIN DCG1"/>
    <property type="match status" value="1"/>
</dbReference>
<dbReference type="eggNOG" id="COG0726">
    <property type="taxonomic scope" value="Bacteria"/>
</dbReference>
<proteinExistence type="inferred from homology"/>
<dbReference type="SUPFAM" id="SSF88713">
    <property type="entry name" value="Glycoside hydrolase/deacetylase"/>
    <property type="match status" value="1"/>
</dbReference>
<dbReference type="STRING" id="314265.R2601_05693"/>
<dbReference type="RefSeq" id="WP_007802931.1">
    <property type="nucleotide sequence ID" value="NZ_DS022277.1"/>
</dbReference>
<dbReference type="InterPro" id="IPR053714">
    <property type="entry name" value="Iso_Racemase_Enz_sf"/>
</dbReference>
<dbReference type="Proteomes" id="UP000006230">
    <property type="component" value="Unassembled WGS sequence"/>
</dbReference>
<dbReference type="Gene3D" id="3.40.50.12500">
    <property type="match status" value="1"/>
</dbReference>
<name>Q0FSR2_SALBH</name>
<dbReference type="GO" id="GO:0047661">
    <property type="term" value="F:amino-acid racemase activity"/>
    <property type="evidence" value="ECO:0007669"/>
    <property type="project" value="InterPro"/>
</dbReference>
<dbReference type="GO" id="GO:0016887">
    <property type="term" value="F:ATP hydrolysis activity"/>
    <property type="evidence" value="ECO:0007669"/>
    <property type="project" value="InterPro"/>
</dbReference>
<dbReference type="GO" id="GO:0005975">
    <property type="term" value="P:carbohydrate metabolic process"/>
    <property type="evidence" value="ECO:0007669"/>
    <property type="project" value="InterPro"/>
</dbReference>
<dbReference type="eggNOG" id="COG3842">
    <property type="taxonomic scope" value="Bacteria"/>
</dbReference>
<dbReference type="Pfam" id="PF00005">
    <property type="entry name" value="ABC_tran"/>
    <property type="match status" value="1"/>
</dbReference>
<dbReference type="InterPro" id="IPR027417">
    <property type="entry name" value="P-loop_NTPase"/>
</dbReference>
<dbReference type="InterPro" id="IPR015942">
    <property type="entry name" value="Asp/Glu/hydantoin_racemase"/>
</dbReference>
<dbReference type="InterPro" id="IPR011330">
    <property type="entry name" value="Glyco_hydro/deAcase_b/a-brl"/>
</dbReference>
<dbReference type="Pfam" id="PF01177">
    <property type="entry name" value="Asp_Glu_race"/>
    <property type="match status" value="1"/>
</dbReference>
<evidence type="ECO:0000256" key="1">
    <source>
        <dbReference type="ARBA" id="ARBA00038414"/>
    </source>
</evidence>
<evidence type="ECO:0000313" key="4">
    <source>
        <dbReference type="Proteomes" id="UP000006230"/>
    </source>
</evidence>
<feature type="domain" description="ABC transporter" evidence="2">
    <location>
        <begin position="10"/>
        <end position="57"/>
    </location>
</feature>
<dbReference type="SUPFAM" id="SSF52540">
    <property type="entry name" value="P-loop containing nucleoside triphosphate hydrolases"/>
    <property type="match status" value="1"/>
</dbReference>
<dbReference type="Gene3D" id="3.40.50.300">
    <property type="entry name" value="P-loop containing nucleotide triphosphate hydrolases"/>
    <property type="match status" value="1"/>
</dbReference>
<dbReference type="GO" id="GO:0005524">
    <property type="term" value="F:ATP binding"/>
    <property type="evidence" value="ECO:0007669"/>
    <property type="project" value="InterPro"/>
</dbReference>
<organism evidence="3 4">
    <name type="scientific">Salipiger bermudensis (strain DSM 26914 / JCM 13377 / KCTC 12554 / HTCC2601)</name>
    <name type="common">Pelagibaca bermudensis</name>
    <dbReference type="NCBI Taxonomy" id="314265"/>
    <lineage>
        <taxon>Bacteria</taxon>
        <taxon>Pseudomonadati</taxon>
        <taxon>Pseudomonadota</taxon>
        <taxon>Alphaproteobacteria</taxon>
        <taxon>Rhodobacterales</taxon>
        <taxon>Roseobacteraceae</taxon>
        <taxon>Salipiger</taxon>
    </lineage>
</organism>
<accession>Q0FSR2</accession>
<dbReference type="InterPro" id="IPR052186">
    <property type="entry name" value="Hydantoin_racemase-like"/>
</dbReference>
<dbReference type="eggNOG" id="COG4126">
    <property type="taxonomic scope" value="Bacteria"/>
</dbReference>
<evidence type="ECO:0000259" key="2">
    <source>
        <dbReference type="Pfam" id="PF00005"/>
    </source>
</evidence>
<evidence type="ECO:0000313" key="3">
    <source>
        <dbReference type="EMBL" id="EAU47191.1"/>
    </source>
</evidence>
<dbReference type="InterPro" id="IPR003439">
    <property type="entry name" value="ABC_transporter-like_ATP-bd"/>
</dbReference>
<protein>
    <submittedName>
        <fullName evidence="3">Putative hydantoin racemase</fullName>
    </submittedName>
</protein>
<comment type="similarity">
    <text evidence="1">Belongs to the HyuE racemase family.</text>
</comment>